<organism evidence="2 4">
    <name type="scientific">Rotaria magnacalcarata</name>
    <dbReference type="NCBI Taxonomy" id="392030"/>
    <lineage>
        <taxon>Eukaryota</taxon>
        <taxon>Metazoa</taxon>
        <taxon>Spiralia</taxon>
        <taxon>Gnathifera</taxon>
        <taxon>Rotifera</taxon>
        <taxon>Eurotatoria</taxon>
        <taxon>Bdelloidea</taxon>
        <taxon>Philodinida</taxon>
        <taxon>Philodinidae</taxon>
        <taxon>Rotaria</taxon>
    </lineage>
</organism>
<dbReference type="AlphaFoldDB" id="A0A8S2KMB1"/>
<feature type="compositionally biased region" description="Polar residues" evidence="1">
    <location>
        <begin position="219"/>
        <end position="232"/>
    </location>
</feature>
<dbReference type="EMBL" id="CAJOBH010115864">
    <property type="protein sequence ID" value="CAF4685435.1"/>
    <property type="molecule type" value="Genomic_DNA"/>
</dbReference>
<feature type="region of interest" description="Disordered" evidence="1">
    <location>
        <begin position="208"/>
        <end position="245"/>
    </location>
</feature>
<feature type="region of interest" description="Disordered" evidence="1">
    <location>
        <begin position="1"/>
        <end position="36"/>
    </location>
</feature>
<comment type="caution">
    <text evidence="2">The sequence shown here is derived from an EMBL/GenBank/DDBJ whole genome shotgun (WGS) entry which is preliminary data.</text>
</comment>
<feature type="non-terminal residue" evidence="2">
    <location>
        <position position="1"/>
    </location>
</feature>
<proteinExistence type="predicted"/>
<feature type="compositionally biased region" description="Basic residues" evidence="1">
    <location>
        <begin position="209"/>
        <end position="218"/>
    </location>
</feature>
<evidence type="ECO:0000313" key="2">
    <source>
        <dbReference type="EMBL" id="CAF3850139.1"/>
    </source>
</evidence>
<sequence length="245" mass="28601">MASNSVDDEKPNLRPTKYNAATGKTLFLHHNPNQPSNKSYIIATWENRDQQQNEFANDKPDPFGIEQPNVEYSLNKRQRWKVLKDFRRQIPNLSSSSSDDDLGTQSDPEQRQKNKKTQQKYLNIHRTKYVLYEFHNNREKNNRIGITTNTTQRRTQKPRKTYLNESINTVIEPRENHQNNNTESVDVTSNVSYCAIVPLPRGTQLANVKKNHTSRNKNTKSSTQRSKFTQANERLDAEEQIQDEQ</sequence>
<accession>A0A8S2KMB1</accession>
<dbReference type="Proteomes" id="UP000681720">
    <property type="component" value="Unassembled WGS sequence"/>
</dbReference>
<gene>
    <name evidence="3" type="ORF">BYL167_LOCUS43499</name>
    <name evidence="2" type="ORF">GIL414_LOCUS3917</name>
</gene>
<protein>
    <submittedName>
        <fullName evidence="2">Uncharacterized protein</fullName>
    </submittedName>
</protein>
<feature type="region of interest" description="Disordered" evidence="1">
    <location>
        <begin position="91"/>
        <end position="120"/>
    </location>
</feature>
<dbReference type="EMBL" id="CAJOBJ010000901">
    <property type="protein sequence ID" value="CAF3850139.1"/>
    <property type="molecule type" value="Genomic_DNA"/>
</dbReference>
<feature type="compositionally biased region" description="Acidic residues" evidence="1">
    <location>
        <begin position="236"/>
        <end position="245"/>
    </location>
</feature>
<reference evidence="2" key="1">
    <citation type="submission" date="2021-02" db="EMBL/GenBank/DDBJ databases">
        <authorList>
            <person name="Nowell W R."/>
        </authorList>
    </citation>
    <scope>NUCLEOTIDE SEQUENCE</scope>
</reference>
<name>A0A8S2KMB1_9BILA</name>
<evidence type="ECO:0000256" key="1">
    <source>
        <dbReference type="SAM" id="MobiDB-lite"/>
    </source>
</evidence>
<evidence type="ECO:0000313" key="4">
    <source>
        <dbReference type="Proteomes" id="UP000681720"/>
    </source>
</evidence>
<dbReference type="Proteomes" id="UP000681967">
    <property type="component" value="Unassembled WGS sequence"/>
</dbReference>
<evidence type="ECO:0000313" key="3">
    <source>
        <dbReference type="EMBL" id="CAF4685435.1"/>
    </source>
</evidence>